<accession>A0AA38LST4</accession>
<dbReference type="AlphaFoldDB" id="A0AA38LST4"/>
<comment type="caution">
    <text evidence="1">The sequence shown here is derived from an EMBL/GenBank/DDBJ whole genome shotgun (WGS) entry which is preliminary data.</text>
</comment>
<dbReference type="GeneID" id="77727338"/>
<gene>
    <name evidence="1" type="ORF">MKK02DRAFT_30777</name>
</gene>
<dbReference type="RefSeq" id="XP_052941548.1">
    <property type="nucleotide sequence ID" value="XM_053088133.1"/>
</dbReference>
<evidence type="ECO:0000313" key="2">
    <source>
        <dbReference type="Proteomes" id="UP001164286"/>
    </source>
</evidence>
<name>A0AA38LST4_9TREE</name>
<evidence type="ECO:0000313" key="1">
    <source>
        <dbReference type="EMBL" id="KAI9631771.1"/>
    </source>
</evidence>
<proteinExistence type="predicted"/>
<dbReference type="EMBL" id="JAKWFO010000016">
    <property type="protein sequence ID" value="KAI9631771.1"/>
    <property type="molecule type" value="Genomic_DNA"/>
</dbReference>
<reference evidence="1" key="1">
    <citation type="journal article" date="2022" name="G3 (Bethesda)">
        <title>High quality genome of the basidiomycete yeast Dioszegia hungarica PDD-24b-2 isolated from cloud water.</title>
        <authorList>
            <person name="Jarrige D."/>
            <person name="Haridas S."/>
            <person name="Bleykasten-Grosshans C."/>
            <person name="Joly M."/>
            <person name="Nadalig T."/>
            <person name="Sancelme M."/>
            <person name="Vuilleumier S."/>
            <person name="Grigoriev I.V."/>
            <person name="Amato P."/>
            <person name="Bringel F."/>
        </authorList>
    </citation>
    <scope>NUCLEOTIDE SEQUENCE</scope>
    <source>
        <strain evidence="1">PDD-24b-2</strain>
    </source>
</reference>
<dbReference type="Proteomes" id="UP001164286">
    <property type="component" value="Unassembled WGS sequence"/>
</dbReference>
<sequence length="230" mass="24563">MEQLTQFFGSVARGVSALMSNAPTEGTTKAALLPFFRDTDGRTEFKVFPNETRSQDGTPAGLGSNLSFPMGTIDDEGDAAKSTPRRLITHSLGQDCLLVVPEGAKTITAYDAWGAEDSPAGVTTLVFIDLGDGFPTDTVFPDYQAGMTIEIAAVKTCQAWPMSAVILSRDCRPDSSTLSPELAAFTRDYESCNSTKAVGEAVRDRAGYRFAAAEWVLRTVARQAATDGTI</sequence>
<keyword evidence="2" id="KW-1185">Reference proteome</keyword>
<protein>
    <submittedName>
        <fullName evidence="1">Uncharacterized protein</fullName>
    </submittedName>
</protein>
<organism evidence="1 2">
    <name type="scientific">Dioszegia hungarica</name>
    <dbReference type="NCBI Taxonomy" id="4972"/>
    <lineage>
        <taxon>Eukaryota</taxon>
        <taxon>Fungi</taxon>
        <taxon>Dikarya</taxon>
        <taxon>Basidiomycota</taxon>
        <taxon>Agaricomycotina</taxon>
        <taxon>Tremellomycetes</taxon>
        <taxon>Tremellales</taxon>
        <taxon>Bulleribasidiaceae</taxon>
        <taxon>Dioszegia</taxon>
    </lineage>
</organism>